<dbReference type="AlphaFoldDB" id="A0ABD3H0Y9"/>
<dbReference type="EMBL" id="JBJQOH010000006">
    <property type="protein sequence ID" value="KAL3683696.1"/>
    <property type="molecule type" value="Genomic_DNA"/>
</dbReference>
<gene>
    <name evidence="2" type="ORF">R1sor_001718</name>
</gene>
<evidence type="ECO:0000259" key="1">
    <source>
        <dbReference type="Pfam" id="PF00646"/>
    </source>
</evidence>
<evidence type="ECO:0000313" key="3">
    <source>
        <dbReference type="Proteomes" id="UP001633002"/>
    </source>
</evidence>
<comment type="caution">
    <text evidence="2">The sequence shown here is derived from an EMBL/GenBank/DDBJ whole genome shotgun (WGS) entry which is preliminary data.</text>
</comment>
<dbReference type="Pfam" id="PF00646">
    <property type="entry name" value="F-box"/>
    <property type="match status" value="1"/>
</dbReference>
<dbReference type="PANTHER" id="PTHR31672">
    <property type="entry name" value="BNACNNG10540D PROTEIN"/>
    <property type="match status" value="1"/>
</dbReference>
<dbReference type="InterPro" id="IPR001810">
    <property type="entry name" value="F-box_dom"/>
</dbReference>
<evidence type="ECO:0000313" key="2">
    <source>
        <dbReference type="EMBL" id="KAL3683696.1"/>
    </source>
</evidence>
<organism evidence="2 3">
    <name type="scientific">Riccia sorocarpa</name>
    <dbReference type="NCBI Taxonomy" id="122646"/>
    <lineage>
        <taxon>Eukaryota</taxon>
        <taxon>Viridiplantae</taxon>
        <taxon>Streptophyta</taxon>
        <taxon>Embryophyta</taxon>
        <taxon>Marchantiophyta</taxon>
        <taxon>Marchantiopsida</taxon>
        <taxon>Marchantiidae</taxon>
        <taxon>Marchantiales</taxon>
        <taxon>Ricciaceae</taxon>
        <taxon>Riccia</taxon>
    </lineage>
</organism>
<feature type="domain" description="F-box" evidence="1">
    <location>
        <begin position="97"/>
        <end position="135"/>
    </location>
</feature>
<proteinExistence type="predicted"/>
<dbReference type="InterPro" id="IPR050796">
    <property type="entry name" value="SCF_F-box_component"/>
</dbReference>
<protein>
    <recommendedName>
        <fullName evidence="1">F-box domain-containing protein</fullName>
    </recommendedName>
</protein>
<dbReference type="Proteomes" id="UP001633002">
    <property type="component" value="Unassembled WGS sequence"/>
</dbReference>
<sequence>MKHVPLHGRPPKLVKRNRLAREASRFGEERLGQIASFIGQLSCDGGRLRGRTARMGNRVSSLTCYAMVNGGPDLSDASGGSYLEGLDAGTMDSAVWKNIPEDVLLNQIVSKLPFNVLLNFCTVSREWNRFIRSMDTDRANRRSNRSILIHSALPLRILDTVSTSGTGGHWIHPEPFLPNLRVLASAGGLLCLSTENFGELLIRNPVTKAERRIQMPLDQMHGNCLHHLFQTQADLANPGRWMTKLIFAGWLRVGLTYRSKTSSYRVILAAVSTHLPGATVLYDSRTRNWRTGPNIPQGIRFELNSIPSQCGRYFYCCIVCGMPNYMMEFDFDRNKWAYFRVRFDMGIPESLIEHHGVVLLVVRARAGHESFTVYELQMRLRYTTQNMRGEYKWEQRTAQHMPGMLSRKAFGAMKSRPANLLMKMGDRFVQCFGTGDLIFFVGTAVEKWYSSSSLDFRTVGMCRGGDSTDIVQEPTRGLYLLRSYLRVWIHDVSSDCLLHLTDWEFQGYDDANLASFTLLTPSLCSQP</sequence>
<keyword evidence="3" id="KW-1185">Reference proteome</keyword>
<name>A0ABD3H0Y9_9MARC</name>
<accession>A0ABD3H0Y9</accession>
<reference evidence="2 3" key="1">
    <citation type="submission" date="2024-09" db="EMBL/GenBank/DDBJ databases">
        <title>Chromosome-scale assembly of Riccia sorocarpa.</title>
        <authorList>
            <person name="Paukszto L."/>
        </authorList>
    </citation>
    <scope>NUCLEOTIDE SEQUENCE [LARGE SCALE GENOMIC DNA]</scope>
    <source>
        <strain evidence="2">LP-2024</strain>
        <tissue evidence="2">Aerial parts of the thallus</tissue>
    </source>
</reference>
<dbReference type="PANTHER" id="PTHR31672:SF13">
    <property type="entry name" value="F-BOX PROTEIN CPR30-LIKE"/>
    <property type="match status" value="1"/>
</dbReference>